<evidence type="ECO:0000256" key="11">
    <source>
        <dbReference type="ARBA" id="ARBA00022840"/>
    </source>
</evidence>
<dbReference type="AlphaFoldDB" id="A0A1U9KA04"/>
<evidence type="ECO:0000256" key="1">
    <source>
        <dbReference type="ARBA" id="ARBA00002121"/>
    </source>
</evidence>
<dbReference type="Gene3D" id="3.40.50.620">
    <property type="entry name" value="HUPs"/>
    <property type="match status" value="1"/>
</dbReference>
<dbReference type="InterPro" id="IPR015864">
    <property type="entry name" value="FAD_synthase"/>
</dbReference>
<dbReference type="InterPro" id="IPR014729">
    <property type="entry name" value="Rossmann-like_a/b/a_fold"/>
</dbReference>
<dbReference type="FunFam" id="2.40.30.30:FF:000003">
    <property type="entry name" value="Riboflavin biosynthesis protein"/>
    <property type="match status" value="1"/>
</dbReference>
<evidence type="ECO:0000259" key="16">
    <source>
        <dbReference type="SMART" id="SM00904"/>
    </source>
</evidence>
<reference evidence="17 18" key="1">
    <citation type="journal article" date="2015" name="Int. J. Syst. Evol. Microbiol.">
        <title>Novibacillus thermophilus gen. nov., sp. nov., a Gram-staining-negative and moderately thermophilic member of the family Thermoactinomycetaceae.</title>
        <authorList>
            <person name="Yang G."/>
            <person name="Chen J."/>
            <person name="Zhou S."/>
        </authorList>
    </citation>
    <scope>NUCLEOTIDE SEQUENCE [LARGE SCALE GENOMIC DNA]</scope>
    <source>
        <strain evidence="17 18">SG-1</strain>
    </source>
</reference>
<dbReference type="GO" id="GO:0005524">
    <property type="term" value="F:ATP binding"/>
    <property type="evidence" value="ECO:0007669"/>
    <property type="project" value="UniProtKB-UniRule"/>
</dbReference>
<evidence type="ECO:0000313" key="18">
    <source>
        <dbReference type="Proteomes" id="UP000188603"/>
    </source>
</evidence>
<keyword evidence="5 15" id="KW-0288">FMN</keyword>
<dbReference type="GO" id="GO:0008531">
    <property type="term" value="F:riboflavin kinase activity"/>
    <property type="evidence" value="ECO:0007669"/>
    <property type="project" value="UniProtKB-UniRule"/>
</dbReference>
<evidence type="ECO:0000256" key="8">
    <source>
        <dbReference type="ARBA" id="ARBA00022741"/>
    </source>
</evidence>
<keyword evidence="10 15" id="KW-0274">FAD</keyword>
<evidence type="ECO:0000256" key="15">
    <source>
        <dbReference type="PIRNR" id="PIRNR004491"/>
    </source>
</evidence>
<dbReference type="EC" id="2.7.7.2" evidence="15"/>
<comment type="catalytic activity">
    <reaction evidence="13 15">
        <text>riboflavin + ATP = FMN + ADP + H(+)</text>
        <dbReference type="Rhea" id="RHEA:14357"/>
        <dbReference type="ChEBI" id="CHEBI:15378"/>
        <dbReference type="ChEBI" id="CHEBI:30616"/>
        <dbReference type="ChEBI" id="CHEBI:57986"/>
        <dbReference type="ChEBI" id="CHEBI:58210"/>
        <dbReference type="ChEBI" id="CHEBI:456216"/>
        <dbReference type="EC" id="2.7.1.26"/>
    </reaction>
</comment>
<evidence type="ECO:0000256" key="13">
    <source>
        <dbReference type="ARBA" id="ARBA00047880"/>
    </source>
</evidence>
<keyword evidence="8 15" id="KW-0547">Nucleotide-binding</keyword>
<dbReference type="RefSeq" id="WP_077720713.1">
    <property type="nucleotide sequence ID" value="NZ_CP019699.1"/>
</dbReference>
<keyword evidence="11 15" id="KW-0067">ATP-binding</keyword>
<dbReference type="FunFam" id="3.40.50.620:FF:000021">
    <property type="entry name" value="Riboflavin biosynthesis protein"/>
    <property type="match status" value="1"/>
</dbReference>
<keyword evidence="18" id="KW-1185">Reference proteome</keyword>
<feature type="domain" description="Riboflavin kinase" evidence="16">
    <location>
        <begin position="185"/>
        <end position="311"/>
    </location>
</feature>
<comment type="similarity">
    <text evidence="15">Belongs to the ribF family.</text>
</comment>
<dbReference type="STRING" id="1471761.B0W44_14930"/>
<dbReference type="Pfam" id="PF06574">
    <property type="entry name" value="FAD_syn"/>
    <property type="match status" value="1"/>
</dbReference>
<dbReference type="UniPathway" id="UPA00276">
    <property type="reaction ID" value="UER00406"/>
</dbReference>
<dbReference type="InterPro" id="IPR015865">
    <property type="entry name" value="Riboflavin_kinase_bac/euk"/>
</dbReference>
<dbReference type="GO" id="GO:0006747">
    <property type="term" value="P:FAD biosynthetic process"/>
    <property type="evidence" value="ECO:0007669"/>
    <property type="project" value="UniProtKB-UniRule"/>
</dbReference>
<accession>A0A1U9KA04</accession>
<dbReference type="NCBIfam" id="TIGR00083">
    <property type="entry name" value="ribF"/>
    <property type="match status" value="1"/>
</dbReference>
<evidence type="ECO:0000256" key="2">
    <source>
        <dbReference type="ARBA" id="ARBA00004726"/>
    </source>
</evidence>
<dbReference type="InterPro" id="IPR023468">
    <property type="entry name" value="Riboflavin_kinase"/>
</dbReference>
<proteinExistence type="inferred from homology"/>
<dbReference type="GO" id="GO:0003919">
    <property type="term" value="F:FMN adenylyltransferase activity"/>
    <property type="evidence" value="ECO:0007669"/>
    <property type="project" value="UniProtKB-UniRule"/>
</dbReference>
<name>A0A1U9KA04_9BACL</name>
<dbReference type="InterPro" id="IPR023465">
    <property type="entry name" value="Riboflavin_kinase_dom_sf"/>
</dbReference>
<dbReference type="KEGG" id="ntr:B0W44_14930"/>
<comment type="catalytic activity">
    <reaction evidence="14 15">
        <text>FMN + ATP + H(+) = FAD + diphosphate</text>
        <dbReference type="Rhea" id="RHEA:17237"/>
        <dbReference type="ChEBI" id="CHEBI:15378"/>
        <dbReference type="ChEBI" id="CHEBI:30616"/>
        <dbReference type="ChEBI" id="CHEBI:33019"/>
        <dbReference type="ChEBI" id="CHEBI:57692"/>
        <dbReference type="ChEBI" id="CHEBI:58210"/>
        <dbReference type="EC" id="2.7.7.2"/>
    </reaction>
</comment>
<evidence type="ECO:0000256" key="12">
    <source>
        <dbReference type="ARBA" id="ARBA00023268"/>
    </source>
</evidence>
<dbReference type="PANTHER" id="PTHR22749">
    <property type="entry name" value="RIBOFLAVIN KINASE/FMN ADENYLYLTRANSFERASE"/>
    <property type="match status" value="1"/>
</dbReference>
<dbReference type="CDD" id="cd02064">
    <property type="entry name" value="FAD_synthetase_N"/>
    <property type="match status" value="1"/>
</dbReference>
<evidence type="ECO:0000256" key="9">
    <source>
        <dbReference type="ARBA" id="ARBA00022777"/>
    </source>
</evidence>
<evidence type="ECO:0000256" key="5">
    <source>
        <dbReference type="ARBA" id="ARBA00022643"/>
    </source>
</evidence>
<dbReference type="OrthoDB" id="9803667at2"/>
<dbReference type="UniPathway" id="UPA00277">
    <property type="reaction ID" value="UER00407"/>
</dbReference>
<comment type="pathway">
    <text evidence="2 15">Cofactor biosynthesis; FAD biosynthesis; FAD from FMN: step 1/1.</text>
</comment>
<evidence type="ECO:0000256" key="6">
    <source>
        <dbReference type="ARBA" id="ARBA00022679"/>
    </source>
</evidence>
<gene>
    <name evidence="17" type="ORF">B0W44_14930</name>
</gene>
<organism evidence="17 18">
    <name type="scientific">Novibacillus thermophilus</name>
    <dbReference type="NCBI Taxonomy" id="1471761"/>
    <lineage>
        <taxon>Bacteria</taxon>
        <taxon>Bacillati</taxon>
        <taxon>Bacillota</taxon>
        <taxon>Bacilli</taxon>
        <taxon>Bacillales</taxon>
        <taxon>Thermoactinomycetaceae</taxon>
        <taxon>Novibacillus</taxon>
    </lineage>
</organism>
<protein>
    <recommendedName>
        <fullName evidence="15">Riboflavin biosynthesis protein</fullName>
    </recommendedName>
    <domain>
        <recommendedName>
            <fullName evidence="15">Riboflavin kinase</fullName>
            <ecNumber evidence="15">2.7.1.26</ecNumber>
        </recommendedName>
        <alternativeName>
            <fullName evidence="15">Flavokinase</fullName>
        </alternativeName>
    </domain>
    <domain>
        <recommendedName>
            <fullName evidence="15">FMN adenylyltransferase</fullName>
            <ecNumber evidence="15">2.7.7.2</ecNumber>
        </recommendedName>
        <alternativeName>
            <fullName evidence="15">FAD pyrophosphorylase</fullName>
        </alternativeName>
        <alternativeName>
            <fullName evidence="15">FAD synthase</fullName>
        </alternativeName>
    </domain>
</protein>
<dbReference type="SUPFAM" id="SSF82114">
    <property type="entry name" value="Riboflavin kinase-like"/>
    <property type="match status" value="1"/>
</dbReference>
<sequence length="315" mass="35889">MEVIHIRYPLEDEIVMAIQPSVVAIGTFDGVHLGHRHVLDRTKRLSARLHCPPAAMTFDPHPRAVLSSDRSFQYLTPLREKLLQFERAGMELTYVVHFDRQLAAVTPRGFVEDVLVPLQLRGATVGYDYTFGHRASGKAEDLRQLCEGRLTVEIVPPFHVKGQKVSSTLLRGLLHKGDVQTVSQFLGRPYRIDGVVVRGAGRGKEIGFPTANLHMDDPYIVPRNGVYAVQVEWKGKMFSGAMSIGYNPTFEDNRESVSVEVYLLDFDGELYDERLYVNFLHYLRPERKFDSAEQLVRQMHEDVWRTRALIGQVRS</sequence>
<dbReference type="InterPro" id="IPR002606">
    <property type="entry name" value="Riboflavin_kinase_bac"/>
</dbReference>
<dbReference type="Pfam" id="PF01687">
    <property type="entry name" value="Flavokinase"/>
    <property type="match status" value="1"/>
</dbReference>
<dbReference type="NCBIfam" id="NF004160">
    <property type="entry name" value="PRK05627.1-3"/>
    <property type="match status" value="1"/>
</dbReference>
<keyword evidence="4 15" id="KW-0285">Flavoprotein</keyword>
<dbReference type="GO" id="GO:0009231">
    <property type="term" value="P:riboflavin biosynthetic process"/>
    <property type="evidence" value="ECO:0007669"/>
    <property type="project" value="InterPro"/>
</dbReference>
<dbReference type="PIRSF" id="PIRSF004491">
    <property type="entry name" value="FAD_Synth"/>
    <property type="match status" value="1"/>
</dbReference>
<comment type="pathway">
    <text evidence="3 15">Cofactor biosynthesis; FMN biosynthesis; FMN from riboflavin (ATP route): step 1/1.</text>
</comment>
<dbReference type="EMBL" id="CP019699">
    <property type="protein sequence ID" value="AQS56846.1"/>
    <property type="molecule type" value="Genomic_DNA"/>
</dbReference>
<dbReference type="SUPFAM" id="SSF52374">
    <property type="entry name" value="Nucleotidylyl transferase"/>
    <property type="match status" value="1"/>
</dbReference>
<dbReference type="EC" id="2.7.1.26" evidence="15"/>
<evidence type="ECO:0000256" key="14">
    <source>
        <dbReference type="ARBA" id="ARBA00049494"/>
    </source>
</evidence>
<dbReference type="GO" id="GO:0009398">
    <property type="term" value="P:FMN biosynthetic process"/>
    <property type="evidence" value="ECO:0007669"/>
    <property type="project" value="UniProtKB-UniRule"/>
</dbReference>
<keyword evidence="9 15" id="KW-0418">Kinase</keyword>
<dbReference type="Proteomes" id="UP000188603">
    <property type="component" value="Chromosome"/>
</dbReference>
<dbReference type="Gene3D" id="2.40.30.30">
    <property type="entry name" value="Riboflavin kinase-like"/>
    <property type="match status" value="1"/>
</dbReference>
<evidence type="ECO:0000256" key="4">
    <source>
        <dbReference type="ARBA" id="ARBA00022630"/>
    </source>
</evidence>
<keyword evidence="7 15" id="KW-0548">Nucleotidyltransferase</keyword>
<comment type="function">
    <text evidence="1">Catalyzes the phosphorylation of riboflavin to FMN followed by the adenylation of FMN to FAD.</text>
</comment>
<keyword evidence="12" id="KW-0511">Multifunctional enzyme</keyword>
<evidence type="ECO:0000256" key="10">
    <source>
        <dbReference type="ARBA" id="ARBA00022827"/>
    </source>
</evidence>
<evidence type="ECO:0000256" key="7">
    <source>
        <dbReference type="ARBA" id="ARBA00022695"/>
    </source>
</evidence>
<dbReference type="SMART" id="SM00904">
    <property type="entry name" value="Flavokinase"/>
    <property type="match status" value="1"/>
</dbReference>
<evidence type="ECO:0000256" key="3">
    <source>
        <dbReference type="ARBA" id="ARBA00005201"/>
    </source>
</evidence>
<keyword evidence="6 15" id="KW-0808">Transferase</keyword>
<dbReference type="PANTHER" id="PTHR22749:SF6">
    <property type="entry name" value="RIBOFLAVIN KINASE"/>
    <property type="match status" value="1"/>
</dbReference>
<evidence type="ECO:0000313" key="17">
    <source>
        <dbReference type="EMBL" id="AQS56846.1"/>
    </source>
</evidence>